<keyword evidence="6 8" id="KW-0472">Membrane</keyword>
<gene>
    <name evidence="10" type="ORF">G7081_05795</name>
</gene>
<evidence type="ECO:0000259" key="9">
    <source>
        <dbReference type="Pfam" id="PF01757"/>
    </source>
</evidence>
<organism evidence="10 11">
    <name type="scientific">Vagococcus coleopterorum</name>
    <dbReference type="NCBI Taxonomy" id="2714946"/>
    <lineage>
        <taxon>Bacteria</taxon>
        <taxon>Bacillati</taxon>
        <taxon>Bacillota</taxon>
        <taxon>Bacilli</taxon>
        <taxon>Lactobacillales</taxon>
        <taxon>Enterococcaceae</taxon>
        <taxon>Vagococcus</taxon>
    </lineage>
</organism>
<feature type="transmembrane region" description="Helical" evidence="8">
    <location>
        <begin position="373"/>
        <end position="394"/>
    </location>
</feature>
<dbReference type="InterPro" id="IPR050879">
    <property type="entry name" value="Acyltransferase_3"/>
</dbReference>
<reference evidence="10 11" key="1">
    <citation type="submission" date="2020-03" db="EMBL/GenBank/DDBJ databases">
        <title>Vagococcus sp. nov., isolated from beetles.</title>
        <authorList>
            <person name="Hyun D.-W."/>
            <person name="Bae J.-W."/>
        </authorList>
    </citation>
    <scope>NUCLEOTIDE SEQUENCE [LARGE SCALE GENOMIC DNA]</scope>
    <source>
        <strain evidence="10 11">HDW17A</strain>
    </source>
</reference>
<sequence>MTKPSNHTNYLPSIDGLRALAIIFVLIYHFKIPFFTGGFIGVDIFFVLSGYLITSKLLSEWRSHQKIDLKRFWVKRVRRLIPAVAVLLAVVLLVCFFLYPKVFEKSWLDGVASFFYVSNWWYIFNDVPYFQTFGIPSPFKHLWSLAIEEQFYLIWPIAFATLLKWLKKRQHVLKAVLVSGLLSIGLMWVLYNPESIDRVYYGTDTRLFTLAFGCSLAFIWPFYLLEDNFNTKEKRIIDSVGVVSLLGLITLAFVLSEYKKVLYPGGFVLVGLLATLLLATIVHPSSRLGKVFSHPWLIWLGKRSYSIYLWHYPILVLTTPVKTIGTLYPLLMLLQLALIILAADMSYRFIELPFIRHGFRGTIKLLKSNLKRIALTILKYILPTLILSTSLFVYSDFLSKGKFFFEKTKETTTVTETTETETKPAKKEDITKVLALGDSVLLGAKEDLEEKVPGIVVDGVVGRQLVQASDLIKEKYSNYNDKESVVFIELGSNSTFEKSDLNALLKLLNKAHVYIVNTRVPRDWEKEVNKMLEEASQSHSNVQLIDWYSVAKSHPEILGDDGIHLTDEGIPTYADLYVKELNHYNLNLGVAETVEKE</sequence>
<evidence type="ECO:0000256" key="8">
    <source>
        <dbReference type="SAM" id="Phobius"/>
    </source>
</evidence>
<dbReference type="InterPro" id="IPR002656">
    <property type="entry name" value="Acyl_transf_3_dom"/>
</dbReference>
<feature type="transmembrane region" description="Helical" evidence="8">
    <location>
        <begin position="80"/>
        <end position="99"/>
    </location>
</feature>
<name>A0A6G8ANX4_9ENTE</name>
<keyword evidence="7 10" id="KW-0012">Acyltransferase</keyword>
<feature type="transmembrane region" description="Helical" evidence="8">
    <location>
        <begin position="303"/>
        <end position="321"/>
    </location>
</feature>
<dbReference type="KEGG" id="vah:G7081_05795"/>
<feature type="transmembrane region" description="Helical" evidence="8">
    <location>
        <begin position="173"/>
        <end position="191"/>
    </location>
</feature>
<evidence type="ECO:0000256" key="3">
    <source>
        <dbReference type="ARBA" id="ARBA00022679"/>
    </source>
</evidence>
<dbReference type="InterPro" id="IPR036514">
    <property type="entry name" value="SGNH_hydro_sf"/>
</dbReference>
<feature type="domain" description="Acyltransferase 3" evidence="9">
    <location>
        <begin position="12"/>
        <end position="341"/>
    </location>
</feature>
<dbReference type="RefSeq" id="WP_166008011.1">
    <property type="nucleotide sequence ID" value="NZ_CP049886.1"/>
</dbReference>
<dbReference type="Pfam" id="PF01757">
    <property type="entry name" value="Acyl_transf_3"/>
    <property type="match status" value="1"/>
</dbReference>
<comment type="subcellular location">
    <subcellularLocation>
        <location evidence="1">Cell membrane</location>
        <topology evidence="1">Multi-pass membrane protein</topology>
    </subcellularLocation>
</comment>
<dbReference type="SUPFAM" id="SSF52266">
    <property type="entry name" value="SGNH hydrolase"/>
    <property type="match status" value="1"/>
</dbReference>
<evidence type="ECO:0000256" key="1">
    <source>
        <dbReference type="ARBA" id="ARBA00004651"/>
    </source>
</evidence>
<evidence type="ECO:0000313" key="10">
    <source>
        <dbReference type="EMBL" id="QIL46623.1"/>
    </source>
</evidence>
<protein>
    <submittedName>
        <fullName evidence="10">Acyltransferase</fullName>
    </submittedName>
</protein>
<evidence type="ECO:0000256" key="7">
    <source>
        <dbReference type="ARBA" id="ARBA00023315"/>
    </source>
</evidence>
<dbReference type="PANTHER" id="PTHR23028">
    <property type="entry name" value="ACETYLTRANSFERASE"/>
    <property type="match status" value="1"/>
</dbReference>
<dbReference type="Gene3D" id="3.40.50.1110">
    <property type="entry name" value="SGNH hydrolase"/>
    <property type="match status" value="1"/>
</dbReference>
<dbReference type="GO" id="GO:0016747">
    <property type="term" value="F:acyltransferase activity, transferring groups other than amino-acyl groups"/>
    <property type="evidence" value="ECO:0007669"/>
    <property type="project" value="InterPro"/>
</dbReference>
<keyword evidence="5 8" id="KW-1133">Transmembrane helix</keyword>
<evidence type="ECO:0000313" key="11">
    <source>
        <dbReference type="Proteomes" id="UP000500890"/>
    </source>
</evidence>
<keyword evidence="2" id="KW-1003">Cell membrane</keyword>
<evidence type="ECO:0000256" key="4">
    <source>
        <dbReference type="ARBA" id="ARBA00022692"/>
    </source>
</evidence>
<keyword evidence="3 10" id="KW-0808">Transferase</keyword>
<feature type="transmembrane region" description="Helical" evidence="8">
    <location>
        <begin position="236"/>
        <end position="255"/>
    </location>
</feature>
<dbReference type="GO" id="GO:0009103">
    <property type="term" value="P:lipopolysaccharide biosynthetic process"/>
    <property type="evidence" value="ECO:0007669"/>
    <property type="project" value="TreeGrafter"/>
</dbReference>
<evidence type="ECO:0000256" key="5">
    <source>
        <dbReference type="ARBA" id="ARBA00022989"/>
    </source>
</evidence>
<dbReference type="Proteomes" id="UP000500890">
    <property type="component" value="Chromosome"/>
</dbReference>
<dbReference type="AlphaFoldDB" id="A0A6G8ANX4"/>
<feature type="transmembrane region" description="Helical" evidence="8">
    <location>
        <begin position="207"/>
        <end position="224"/>
    </location>
</feature>
<feature type="transmembrane region" description="Helical" evidence="8">
    <location>
        <begin position="150"/>
        <end position="166"/>
    </location>
</feature>
<accession>A0A6G8ANX4</accession>
<dbReference type="GO" id="GO:0005886">
    <property type="term" value="C:plasma membrane"/>
    <property type="evidence" value="ECO:0007669"/>
    <property type="project" value="UniProtKB-SubCell"/>
</dbReference>
<evidence type="ECO:0000256" key="6">
    <source>
        <dbReference type="ARBA" id="ARBA00023136"/>
    </source>
</evidence>
<dbReference type="PANTHER" id="PTHR23028:SF53">
    <property type="entry name" value="ACYL_TRANSF_3 DOMAIN-CONTAINING PROTEIN"/>
    <property type="match status" value="1"/>
</dbReference>
<evidence type="ECO:0000256" key="2">
    <source>
        <dbReference type="ARBA" id="ARBA00022475"/>
    </source>
</evidence>
<feature type="transmembrane region" description="Helical" evidence="8">
    <location>
        <begin position="327"/>
        <end position="350"/>
    </location>
</feature>
<proteinExistence type="predicted"/>
<feature type="transmembrane region" description="Helical" evidence="8">
    <location>
        <begin position="261"/>
        <end position="282"/>
    </location>
</feature>
<keyword evidence="4 8" id="KW-0812">Transmembrane</keyword>
<dbReference type="EMBL" id="CP049886">
    <property type="protein sequence ID" value="QIL46623.1"/>
    <property type="molecule type" value="Genomic_DNA"/>
</dbReference>
<keyword evidence="11" id="KW-1185">Reference proteome</keyword>